<accession>A0A517MVZ2</accession>
<reference evidence="1 2" key="1">
    <citation type="submission" date="2019-02" db="EMBL/GenBank/DDBJ databases">
        <title>Deep-cultivation of Planctomycetes and their phenomic and genomic characterization uncovers novel biology.</title>
        <authorList>
            <person name="Wiegand S."/>
            <person name="Jogler M."/>
            <person name="Boedeker C."/>
            <person name="Pinto D."/>
            <person name="Vollmers J."/>
            <person name="Rivas-Marin E."/>
            <person name="Kohn T."/>
            <person name="Peeters S.H."/>
            <person name="Heuer A."/>
            <person name="Rast P."/>
            <person name="Oberbeckmann S."/>
            <person name="Bunk B."/>
            <person name="Jeske O."/>
            <person name="Meyerdierks A."/>
            <person name="Storesund J.E."/>
            <person name="Kallscheuer N."/>
            <person name="Luecker S."/>
            <person name="Lage O.M."/>
            <person name="Pohl T."/>
            <person name="Merkel B.J."/>
            <person name="Hornburger P."/>
            <person name="Mueller R.-W."/>
            <person name="Bruemmer F."/>
            <person name="Labrenz M."/>
            <person name="Spormann A.M."/>
            <person name="Op den Camp H."/>
            <person name="Overmann J."/>
            <person name="Amann R."/>
            <person name="Jetten M.S.M."/>
            <person name="Mascher T."/>
            <person name="Medema M.H."/>
            <person name="Devos D.P."/>
            <person name="Kaster A.-K."/>
            <person name="Ovreas L."/>
            <person name="Rohde M."/>
            <person name="Galperin M.Y."/>
            <person name="Jogler C."/>
        </authorList>
    </citation>
    <scope>NUCLEOTIDE SEQUENCE [LARGE SCALE GENOMIC DNA]</scope>
    <source>
        <strain evidence="1 2">HG15A2</strain>
    </source>
</reference>
<keyword evidence="2" id="KW-1185">Reference proteome</keyword>
<evidence type="ECO:0000313" key="1">
    <source>
        <dbReference type="EMBL" id="QDS99052.1"/>
    </source>
</evidence>
<dbReference type="KEGG" id="amob:HG15A2_23420"/>
<organism evidence="1 2">
    <name type="scientific">Adhaeretor mobilis</name>
    <dbReference type="NCBI Taxonomy" id="1930276"/>
    <lineage>
        <taxon>Bacteria</taxon>
        <taxon>Pseudomonadati</taxon>
        <taxon>Planctomycetota</taxon>
        <taxon>Planctomycetia</taxon>
        <taxon>Pirellulales</taxon>
        <taxon>Lacipirellulaceae</taxon>
        <taxon>Adhaeretor</taxon>
    </lineage>
</organism>
<sequence length="192" mass="20701">MQPKGEGGADEIANAIPLCFECHAEIHSYNDKHPRGRKFRPKELKQHKENWLEICAKNPAALIDTPRDIAVGPLQSLIDELQFNSAVIAGIEQKFIGPENRCSAALSNTQFQRAIESGAISVLDDDLRKSLLSTYAEIGKVKLLMQAYLGQSEKDALAGAIGGELKTLAPALADPVESALTLLLGFLGHGDA</sequence>
<dbReference type="AlphaFoldDB" id="A0A517MVZ2"/>
<name>A0A517MVZ2_9BACT</name>
<proteinExistence type="predicted"/>
<dbReference type="InterPro" id="IPR003615">
    <property type="entry name" value="HNH_nuc"/>
</dbReference>
<gene>
    <name evidence="1" type="ORF">HG15A2_23420</name>
</gene>
<evidence type="ECO:0008006" key="3">
    <source>
        <dbReference type="Google" id="ProtNLM"/>
    </source>
</evidence>
<dbReference type="CDD" id="cd00085">
    <property type="entry name" value="HNHc"/>
    <property type="match status" value="1"/>
</dbReference>
<evidence type="ECO:0000313" key="2">
    <source>
        <dbReference type="Proteomes" id="UP000319852"/>
    </source>
</evidence>
<protein>
    <recommendedName>
        <fullName evidence="3">HNH endonuclease</fullName>
    </recommendedName>
</protein>
<dbReference type="Proteomes" id="UP000319852">
    <property type="component" value="Chromosome"/>
</dbReference>
<dbReference type="EMBL" id="CP036263">
    <property type="protein sequence ID" value="QDS99052.1"/>
    <property type="molecule type" value="Genomic_DNA"/>
</dbReference>